<evidence type="ECO:0000259" key="2">
    <source>
        <dbReference type="Pfam" id="PF20152"/>
    </source>
</evidence>
<proteinExistence type="predicted"/>
<dbReference type="EMBL" id="KZ302154">
    <property type="protein sequence ID" value="PFH46857.1"/>
    <property type="molecule type" value="Genomic_DNA"/>
</dbReference>
<dbReference type="Proteomes" id="UP000242287">
    <property type="component" value="Unassembled WGS sequence"/>
</dbReference>
<sequence length="301" mass="33596">MGGTVTVDIARTFGALLIGGIIAATFSGVVTVQTFLYFKLYPDDKLGIKLLAFAVWLLDTSHTAFVSLTLWHLLITHFGNGPAIDHTPWSMAITIALTAILTFLVHCFFVYRIYKLSDGNCYIASFLGFLAFARLSFACLTTSYMIHLELLSEFVKRYTWAFTLGLALSSILDILITGFLCYLLKSKQKKHPSCMDRVLDSLMIYAFENGSLTCAATIVAMICWLIMPHNLIFMGLHFVISKFYANSLLATLNTRKKFYKNRLSAMQGTDLPQLGRTIRTLSDETACSTPTSKHFPDESPV</sequence>
<feature type="transmembrane region" description="Helical" evidence="1">
    <location>
        <begin position="205"/>
        <end position="227"/>
    </location>
</feature>
<organism evidence="3 4">
    <name type="scientific">Amanita thiersii Skay4041</name>
    <dbReference type="NCBI Taxonomy" id="703135"/>
    <lineage>
        <taxon>Eukaryota</taxon>
        <taxon>Fungi</taxon>
        <taxon>Dikarya</taxon>
        <taxon>Basidiomycota</taxon>
        <taxon>Agaricomycotina</taxon>
        <taxon>Agaricomycetes</taxon>
        <taxon>Agaricomycetidae</taxon>
        <taxon>Agaricales</taxon>
        <taxon>Pluteineae</taxon>
        <taxon>Amanitaceae</taxon>
        <taxon>Amanita</taxon>
    </lineage>
</organism>
<dbReference type="PANTHER" id="PTHR40465">
    <property type="entry name" value="CHROMOSOME 1, WHOLE GENOME SHOTGUN SEQUENCE"/>
    <property type="match status" value="1"/>
</dbReference>
<gene>
    <name evidence="3" type="ORF">AMATHDRAFT_68959</name>
</gene>
<protein>
    <recommendedName>
        <fullName evidence="2">DUF6534 domain-containing protein</fullName>
    </recommendedName>
</protein>
<feature type="transmembrane region" description="Helical" evidence="1">
    <location>
        <begin position="12"/>
        <end position="38"/>
    </location>
</feature>
<keyword evidence="4" id="KW-1185">Reference proteome</keyword>
<evidence type="ECO:0000256" key="1">
    <source>
        <dbReference type="SAM" id="Phobius"/>
    </source>
</evidence>
<keyword evidence="1" id="KW-1133">Transmembrane helix</keyword>
<dbReference type="InterPro" id="IPR045339">
    <property type="entry name" value="DUF6534"/>
</dbReference>
<dbReference type="OrthoDB" id="3206554at2759"/>
<evidence type="ECO:0000313" key="4">
    <source>
        <dbReference type="Proteomes" id="UP000242287"/>
    </source>
</evidence>
<accession>A0A2A9NF19</accession>
<keyword evidence="1" id="KW-0472">Membrane</keyword>
<name>A0A2A9NF19_9AGAR</name>
<feature type="transmembrane region" description="Helical" evidence="1">
    <location>
        <begin position="50"/>
        <end position="71"/>
    </location>
</feature>
<feature type="transmembrane region" description="Helical" evidence="1">
    <location>
        <begin position="123"/>
        <end position="146"/>
    </location>
</feature>
<evidence type="ECO:0000313" key="3">
    <source>
        <dbReference type="EMBL" id="PFH46857.1"/>
    </source>
</evidence>
<dbReference type="STRING" id="703135.A0A2A9NF19"/>
<dbReference type="AlphaFoldDB" id="A0A2A9NF19"/>
<feature type="transmembrane region" description="Helical" evidence="1">
    <location>
        <begin position="158"/>
        <end position="184"/>
    </location>
</feature>
<feature type="transmembrane region" description="Helical" evidence="1">
    <location>
        <begin position="233"/>
        <end position="252"/>
    </location>
</feature>
<dbReference type="Pfam" id="PF20152">
    <property type="entry name" value="DUF6534"/>
    <property type="match status" value="1"/>
</dbReference>
<feature type="domain" description="DUF6534" evidence="2">
    <location>
        <begin position="170"/>
        <end position="256"/>
    </location>
</feature>
<keyword evidence="1" id="KW-0812">Transmembrane</keyword>
<feature type="transmembrane region" description="Helical" evidence="1">
    <location>
        <begin position="91"/>
        <end position="111"/>
    </location>
</feature>
<reference evidence="3 4" key="1">
    <citation type="submission" date="2014-02" db="EMBL/GenBank/DDBJ databases">
        <title>Transposable element dynamics among asymbiotic and ectomycorrhizal Amanita fungi.</title>
        <authorList>
            <consortium name="DOE Joint Genome Institute"/>
            <person name="Hess J."/>
            <person name="Skrede I."/>
            <person name="Wolfe B."/>
            <person name="LaButti K."/>
            <person name="Ohm R.A."/>
            <person name="Grigoriev I.V."/>
            <person name="Pringle A."/>
        </authorList>
    </citation>
    <scope>NUCLEOTIDE SEQUENCE [LARGE SCALE GENOMIC DNA]</scope>
    <source>
        <strain evidence="3 4">SKay4041</strain>
    </source>
</reference>
<dbReference type="PANTHER" id="PTHR40465:SF1">
    <property type="entry name" value="DUF6534 DOMAIN-CONTAINING PROTEIN"/>
    <property type="match status" value="1"/>
</dbReference>